<dbReference type="InterPro" id="IPR020806">
    <property type="entry name" value="PKS_PP-bd"/>
</dbReference>
<keyword evidence="6 9" id="KW-0812">Transmembrane</keyword>
<dbReference type="InterPro" id="IPR011701">
    <property type="entry name" value="MFS"/>
</dbReference>
<proteinExistence type="predicted"/>
<dbReference type="PANTHER" id="PTHR43266">
    <property type="entry name" value="MACROLIDE-EFFLUX PROTEIN"/>
    <property type="match status" value="1"/>
</dbReference>
<dbReference type="PANTHER" id="PTHR43266:SF2">
    <property type="entry name" value="MAJOR FACILITATOR SUPERFAMILY (MFS) PROFILE DOMAIN-CONTAINING PROTEIN"/>
    <property type="match status" value="1"/>
</dbReference>
<dbReference type="GO" id="GO:0022857">
    <property type="term" value="F:transmembrane transporter activity"/>
    <property type="evidence" value="ECO:0007669"/>
    <property type="project" value="InterPro"/>
</dbReference>
<feature type="transmembrane region" description="Helical" evidence="9">
    <location>
        <begin position="532"/>
        <end position="565"/>
    </location>
</feature>
<feature type="transmembrane region" description="Helical" evidence="9">
    <location>
        <begin position="595"/>
        <end position="622"/>
    </location>
</feature>
<dbReference type="Gene3D" id="1.10.1200.10">
    <property type="entry name" value="ACP-like"/>
    <property type="match status" value="1"/>
</dbReference>
<dbReference type="GO" id="GO:0005886">
    <property type="term" value="C:plasma membrane"/>
    <property type="evidence" value="ECO:0007669"/>
    <property type="project" value="UniProtKB-SubCell"/>
</dbReference>
<keyword evidence="2" id="KW-0813">Transport</keyword>
<organism evidence="12">
    <name type="scientific">hydrothermal vent metagenome</name>
    <dbReference type="NCBI Taxonomy" id="652676"/>
    <lineage>
        <taxon>unclassified sequences</taxon>
        <taxon>metagenomes</taxon>
        <taxon>ecological metagenomes</taxon>
    </lineage>
</organism>
<keyword evidence="5" id="KW-0597">Phosphoprotein</keyword>
<dbReference type="SUPFAM" id="SSF103473">
    <property type="entry name" value="MFS general substrate transporter"/>
    <property type="match status" value="1"/>
</dbReference>
<evidence type="ECO:0000256" key="9">
    <source>
        <dbReference type="SAM" id="Phobius"/>
    </source>
</evidence>
<evidence type="ECO:0000313" key="12">
    <source>
        <dbReference type="EMBL" id="VAW35611.1"/>
    </source>
</evidence>
<feature type="domain" description="Carrier" evidence="10">
    <location>
        <begin position="26"/>
        <end position="97"/>
    </location>
</feature>
<evidence type="ECO:0000256" key="5">
    <source>
        <dbReference type="ARBA" id="ARBA00022553"/>
    </source>
</evidence>
<accession>A0A3B0UXJ9</accession>
<dbReference type="InterPro" id="IPR036736">
    <property type="entry name" value="ACP-like_sf"/>
</dbReference>
<gene>
    <name evidence="12" type="ORF">MNBD_CHLOROFLEXI01-1617</name>
</gene>
<evidence type="ECO:0000256" key="1">
    <source>
        <dbReference type="ARBA" id="ARBA00004651"/>
    </source>
</evidence>
<dbReference type="InterPro" id="IPR036259">
    <property type="entry name" value="MFS_trans_sf"/>
</dbReference>
<dbReference type="Pfam" id="PF00550">
    <property type="entry name" value="PP-binding"/>
    <property type="match status" value="1"/>
</dbReference>
<dbReference type="AlphaFoldDB" id="A0A3B0UXJ9"/>
<dbReference type="Gene3D" id="3.40.50.1820">
    <property type="entry name" value="alpha/beta hydrolase"/>
    <property type="match status" value="1"/>
</dbReference>
<dbReference type="InterPro" id="IPR029058">
    <property type="entry name" value="AB_hydrolase_fold"/>
</dbReference>
<dbReference type="SMART" id="SM00823">
    <property type="entry name" value="PKS_PP"/>
    <property type="match status" value="1"/>
</dbReference>
<keyword evidence="4" id="KW-1003">Cell membrane</keyword>
<feature type="transmembrane region" description="Helical" evidence="9">
    <location>
        <begin position="628"/>
        <end position="651"/>
    </location>
</feature>
<comment type="subcellular location">
    <subcellularLocation>
        <location evidence="1">Cell membrane</location>
        <topology evidence="1">Multi-pass membrane protein</topology>
    </subcellularLocation>
</comment>
<sequence length="718" mass="78709">PNGKVDRNVLPVPEYGRLGSAAEFVAPRNPSEVNIATIWAEILEIEQVSIDDNFFDLGGESFKAIRVVRQIGEGVSVMDLFKYPTIRELADYLVQDQPKQSGLLHKLTRDVPTETETLSLVCIPFGGASAIVFRPLAEALPDSYALYSVQIPGHDFACRDEPLQPMPHVAQQCADEIIRDISGPIVLYGHCVGGGMAAEIGRLLEAANVDLRGIFMGGTFPSPRLPGKLFEWLSRGRRRRSGRATFDFLRMLGGFSEGFDPEEQAFMLEGLRHDAQEVEDYYTKAYADSNRVKLKAPIFSIVGEMDRVAEFYEERYQEWGFFSKSVALTTIPYAGHYFLKHQVNELAQIIDDKLCHELTAVAETAVLPHHTVPASTDVPNVRTNLKTFFAVAFGQLVSMIGTNLTTFALSVWVLGETGQVSAFALVNVFGRLPAILLAPIAGAVADRYDRRLVMIGSDLLAICATVAVALLYWTDSLQTWHLYITAAIGSIANTFQEPAYTAAITQLVPKRYLGHANGIVQFSSATGRMLALFLGGVLVVTVGLQSVFLIDFITFIIAILTLVFIRFPNTLFRMQEEPFMKEIVRGWDYIIKRQGLVAMIIFFAIVNFFLSIVTVLSMPLILAFESPAVLGVTSALLGVGMLVGGVVMGFWGGTKRRIKGMIGFVGVSGVVSIIMGLQPSVAYVAIGFFGLGATGALVDAHWRTLIQTKVGLELQGRV</sequence>
<feature type="non-terminal residue" evidence="12">
    <location>
        <position position="718"/>
    </location>
</feature>
<feature type="transmembrane region" description="Helical" evidence="9">
    <location>
        <begin position="452"/>
        <end position="473"/>
    </location>
</feature>
<feature type="non-terminal residue" evidence="12">
    <location>
        <position position="1"/>
    </location>
</feature>
<evidence type="ECO:0000256" key="4">
    <source>
        <dbReference type="ARBA" id="ARBA00022475"/>
    </source>
</evidence>
<dbReference type="Pfam" id="PF07690">
    <property type="entry name" value="MFS_1"/>
    <property type="match status" value="1"/>
</dbReference>
<dbReference type="EMBL" id="UOEU01000595">
    <property type="protein sequence ID" value="VAW35611.1"/>
    <property type="molecule type" value="Genomic_DNA"/>
</dbReference>
<feature type="transmembrane region" description="Helical" evidence="9">
    <location>
        <begin position="388"/>
        <end position="414"/>
    </location>
</feature>
<evidence type="ECO:0000256" key="8">
    <source>
        <dbReference type="ARBA" id="ARBA00023136"/>
    </source>
</evidence>
<keyword evidence="3" id="KW-0596">Phosphopantetheine</keyword>
<dbReference type="CDD" id="cd06173">
    <property type="entry name" value="MFS_MefA_like"/>
    <property type="match status" value="1"/>
</dbReference>
<dbReference type="SUPFAM" id="SSF53474">
    <property type="entry name" value="alpha/beta-Hydrolases"/>
    <property type="match status" value="1"/>
</dbReference>
<evidence type="ECO:0000256" key="3">
    <source>
        <dbReference type="ARBA" id="ARBA00022450"/>
    </source>
</evidence>
<keyword evidence="8 9" id="KW-0472">Membrane</keyword>
<dbReference type="InterPro" id="IPR009081">
    <property type="entry name" value="PP-bd_ACP"/>
</dbReference>
<evidence type="ECO:0000256" key="6">
    <source>
        <dbReference type="ARBA" id="ARBA00022692"/>
    </source>
</evidence>
<evidence type="ECO:0000256" key="2">
    <source>
        <dbReference type="ARBA" id="ARBA00022448"/>
    </source>
</evidence>
<dbReference type="InterPro" id="IPR001031">
    <property type="entry name" value="Thioesterase"/>
</dbReference>
<dbReference type="PROSITE" id="PS50850">
    <property type="entry name" value="MFS"/>
    <property type="match status" value="1"/>
</dbReference>
<protein>
    <submittedName>
        <fullName evidence="12">Polyketide synthase modules and related proteins</fullName>
    </submittedName>
</protein>
<evidence type="ECO:0000256" key="7">
    <source>
        <dbReference type="ARBA" id="ARBA00022989"/>
    </source>
</evidence>
<reference evidence="12" key="1">
    <citation type="submission" date="2018-06" db="EMBL/GenBank/DDBJ databases">
        <authorList>
            <person name="Zhirakovskaya E."/>
        </authorList>
    </citation>
    <scope>NUCLEOTIDE SEQUENCE</scope>
</reference>
<feature type="transmembrane region" description="Helical" evidence="9">
    <location>
        <begin position="658"/>
        <end position="675"/>
    </location>
</feature>
<dbReference type="PROSITE" id="PS50075">
    <property type="entry name" value="CARRIER"/>
    <property type="match status" value="1"/>
</dbReference>
<feature type="transmembrane region" description="Helical" evidence="9">
    <location>
        <begin position="681"/>
        <end position="700"/>
    </location>
</feature>
<dbReference type="Pfam" id="PF00975">
    <property type="entry name" value="Thioesterase"/>
    <property type="match status" value="1"/>
</dbReference>
<evidence type="ECO:0000259" key="10">
    <source>
        <dbReference type="PROSITE" id="PS50075"/>
    </source>
</evidence>
<feature type="domain" description="Major facilitator superfamily (MFS) profile" evidence="11">
    <location>
        <begin position="387"/>
        <end position="718"/>
    </location>
</feature>
<dbReference type="GO" id="GO:0031177">
    <property type="term" value="F:phosphopantetheine binding"/>
    <property type="evidence" value="ECO:0007669"/>
    <property type="project" value="InterPro"/>
</dbReference>
<dbReference type="InterPro" id="IPR020846">
    <property type="entry name" value="MFS_dom"/>
</dbReference>
<name>A0A3B0UXJ9_9ZZZZ</name>
<dbReference type="FunFam" id="1.10.1200.10:FF:000005">
    <property type="entry name" value="Nonribosomal peptide synthetase 1"/>
    <property type="match status" value="1"/>
</dbReference>
<keyword evidence="7 9" id="KW-1133">Transmembrane helix</keyword>
<dbReference type="Gene3D" id="1.20.1250.20">
    <property type="entry name" value="MFS general substrate transporter like domains"/>
    <property type="match status" value="1"/>
</dbReference>
<feature type="transmembrane region" description="Helical" evidence="9">
    <location>
        <begin position="420"/>
        <end position="445"/>
    </location>
</feature>
<evidence type="ECO:0000259" key="11">
    <source>
        <dbReference type="PROSITE" id="PS50850"/>
    </source>
</evidence>